<sequence>MRTLRVVLLVGTLVAMAHPKSFKMRTRSGGSLRARLIASGKYAPYLEKQRIRALQILSKGSQPFLDYADDFYLGEVQVGTPGQNITLVLDTGSSNMWVIDEACKSPECNGKPESSYPKNKFKTDASKTFKKGSRTFSLTYGSGSCNGYLATDTVSFAGITVPKQEFGVATKIAEVFGYQPVDGILGLGWPELATEKVVPPMQNILSQLDKPIFTVWLDRKVKPSKGGSGGLITYGDMDTENCAPDVNYVKLSSLTYWQFPMEGFSLGR</sequence>
<feature type="non-terminal residue" evidence="5">
    <location>
        <position position="268"/>
    </location>
</feature>
<dbReference type="PANTHER" id="PTHR47966:SF8">
    <property type="entry name" value="ASPARTIC PROTEASE 1-RELATED"/>
    <property type="match status" value="1"/>
</dbReference>
<accession>A0A0B1SSU7</accession>
<proteinExistence type="inferred from homology"/>
<feature type="signal peptide" evidence="3">
    <location>
        <begin position="1"/>
        <end position="19"/>
    </location>
</feature>
<keyword evidence="2" id="KW-0064">Aspartyl protease</keyword>
<dbReference type="CDD" id="cd05471">
    <property type="entry name" value="pepsin_like"/>
    <property type="match status" value="1"/>
</dbReference>
<dbReference type="InterPro" id="IPR034164">
    <property type="entry name" value="Pepsin-like_dom"/>
</dbReference>
<dbReference type="PROSITE" id="PS00141">
    <property type="entry name" value="ASP_PROTEASE"/>
    <property type="match status" value="1"/>
</dbReference>
<dbReference type="InterPro" id="IPR001969">
    <property type="entry name" value="Aspartic_peptidase_AS"/>
</dbReference>
<evidence type="ECO:0000313" key="5">
    <source>
        <dbReference type="EMBL" id="KHJ86577.1"/>
    </source>
</evidence>
<evidence type="ECO:0000256" key="1">
    <source>
        <dbReference type="ARBA" id="ARBA00007447"/>
    </source>
</evidence>
<dbReference type="PRINTS" id="PR00792">
    <property type="entry name" value="PEPSIN"/>
</dbReference>
<dbReference type="Gene3D" id="2.40.70.10">
    <property type="entry name" value="Acid Proteases"/>
    <property type="match status" value="2"/>
</dbReference>
<keyword evidence="6" id="KW-1185">Reference proteome</keyword>
<comment type="similarity">
    <text evidence="1 2">Belongs to the peptidase A1 family.</text>
</comment>
<keyword evidence="3" id="KW-0732">Signal</keyword>
<keyword evidence="2" id="KW-0378">Hydrolase</keyword>
<reference evidence="5 6" key="1">
    <citation type="submission" date="2014-03" db="EMBL/GenBank/DDBJ databases">
        <title>Draft genome of the hookworm Oesophagostomum dentatum.</title>
        <authorList>
            <person name="Mitreva M."/>
        </authorList>
    </citation>
    <scope>NUCLEOTIDE SEQUENCE [LARGE SCALE GENOMIC DNA]</scope>
    <source>
        <strain evidence="5 6">OD-Hann</strain>
    </source>
</reference>
<dbReference type="Pfam" id="PF00026">
    <property type="entry name" value="Asp"/>
    <property type="match status" value="1"/>
</dbReference>
<feature type="chain" id="PRO_5002064953" evidence="3">
    <location>
        <begin position="20"/>
        <end position="268"/>
    </location>
</feature>
<dbReference type="InterPro" id="IPR001461">
    <property type="entry name" value="Aspartic_peptidase_A1"/>
</dbReference>
<dbReference type="AlphaFoldDB" id="A0A0B1SSU7"/>
<dbReference type="Proteomes" id="UP000053660">
    <property type="component" value="Unassembled WGS sequence"/>
</dbReference>
<name>A0A0B1SSU7_OESDE</name>
<gene>
    <name evidence="5" type="ORF">OESDEN_13665</name>
</gene>
<evidence type="ECO:0000256" key="2">
    <source>
        <dbReference type="RuleBase" id="RU000454"/>
    </source>
</evidence>
<evidence type="ECO:0000313" key="6">
    <source>
        <dbReference type="Proteomes" id="UP000053660"/>
    </source>
</evidence>
<dbReference type="GO" id="GO:0006508">
    <property type="term" value="P:proteolysis"/>
    <property type="evidence" value="ECO:0007669"/>
    <property type="project" value="UniProtKB-KW"/>
</dbReference>
<dbReference type="PROSITE" id="PS51767">
    <property type="entry name" value="PEPTIDASE_A1"/>
    <property type="match status" value="1"/>
</dbReference>
<dbReference type="GO" id="GO:0005764">
    <property type="term" value="C:lysosome"/>
    <property type="evidence" value="ECO:0007669"/>
    <property type="project" value="TreeGrafter"/>
</dbReference>
<dbReference type="InterPro" id="IPR033121">
    <property type="entry name" value="PEPTIDASE_A1"/>
</dbReference>
<dbReference type="EMBL" id="KN559952">
    <property type="protein sequence ID" value="KHJ86577.1"/>
    <property type="molecule type" value="Genomic_DNA"/>
</dbReference>
<dbReference type="FunFam" id="2.40.70.10:FF:000086">
    <property type="entry name" value="ASpartyl Protease"/>
    <property type="match status" value="1"/>
</dbReference>
<evidence type="ECO:0000259" key="4">
    <source>
        <dbReference type="PROSITE" id="PS51767"/>
    </source>
</evidence>
<organism evidence="5 6">
    <name type="scientific">Oesophagostomum dentatum</name>
    <name type="common">Nodular worm</name>
    <dbReference type="NCBI Taxonomy" id="61180"/>
    <lineage>
        <taxon>Eukaryota</taxon>
        <taxon>Metazoa</taxon>
        <taxon>Ecdysozoa</taxon>
        <taxon>Nematoda</taxon>
        <taxon>Chromadorea</taxon>
        <taxon>Rhabditida</taxon>
        <taxon>Rhabditina</taxon>
        <taxon>Rhabditomorpha</taxon>
        <taxon>Strongyloidea</taxon>
        <taxon>Strongylidae</taxon>
        <taxon>Oesophagostomum</taxon>
    </lineage>
</organism>
<dbReference type="OrthoDB" id="5853681at2759"/>
<dbReference type="InterPro" id="IPR021109">
    <property type="entry name" value="Peptidase_aspartic_dom_sf"/>
</dbReference>
<keyword evidence="2 5" id="KW-0645">Protease</keyword>
<dbReference type="GO" id="GO:0004190">
    <property type="term" value="F:aspartic-type endopeptidase activity"/>
    <property type="evidence" value="ECO:0007669"/>
    <property type="project" value="UniProtKB-KW"/>
</dbReference>
<feature type="domain" description="Peptidase A1" evidence="4">
    <location>
        <begin position="72"/>
        <end position="268"/>
    </location>
</feature>
<evidence type="ECO:0000256" key="3">
    <source>
        <dbReference type="SAM" id="SignalP"/>
    </source>
</evidence>
<protein>
    <submittedName>
        <fullName evidence="5">Eukaryotic aspartyl protease</fullName>
    </submittedName>
</protein>
<dbReference type="PANTHER" id="PTHR47966">
    <property type="entry name" value="BETA-SITE APP-CLEAVING ENZYME, ISOFORM A-RELATED"/>
    <property type="match status" value="1"/>
</dbReference>
<dbReference type="SUPFAM" id="SSF50630">
    <property type="entry name" value="Acid proteases"/>
    <property type="match status" value="1"/>
</dbReference>